<gene>
    <name evidence="3" type="ORF">OEA41_002628</name>
</gene>
<organism evidence="3 4">
    <name type="scientific">Lepraria neglecta</name>
    <dbReference type="NCBI Taxonomy" id="209136"/>
    <lineage>
        <taxon>Eukaryota</taxon>
        <taxon>Fungi</taxon>
        <taxon>Dikarya</taxon>
        <taxon>Ascomycota</taxon>
        <taxon>Pezizomycotina</taxon>
        <taxon>Lecanoromycetes</taxon>
        <taxon>OSLEUM clade</taxon>
        <taxon>Lecanoromycetidae</taxon>
        <taxon>Lecanorales</taxon>
        <taxon>Lecanorineae</taxon>
        <taxon>Stereocaulaceae</taxon>
        <taxon>Lepraria</taxon>
    </lineage>
</organism>
<accession>A0AAE0DHK1</accession>
<name>A0AAE0DHK1_9LECA</name>
<evidence type="ECO:0000256" key="2">
    <source>
        <dbReference type="SAM" id="Phobius"/>
    </source>
</evidence>
<keyword evidence="2" id="KW-1133">Transmembrane helix</keyword>
<proteinExistence type="inferred from homology"/>
<comment type="caution">
    <text evidence="3">The sequence shown here is derived from an EMBL/GenBank/DDBJ whole genome shotgun (WGS) entry which is preliminary data.</text>
</comment>
<sequence>MSEKNVMYDELRASEEALLPNDKFHVPLQLAPYSQSRRIIKGISRRLDRAHSKINYRLAILQVLLIAIYTVVFIVLQSQILEIDNGALIPSPARPAIQMERRTLHNSVNASNPYKGPPSPELDLAWHNLLRHGNIRLSAQELREMGKTSVELADDSGDYIGALGMSQQAPPVADNWDALDGWASQRAFDIYDPKMLRHPTLGTSFPPGWDEQQETEN</sequence>
<keyword evidence="2" id="KW-0812">Transmembrane</keyword>
<feature type="transmembrane region" description="Helical" evidence="2">
    <location>
        <begin position="54"/>
        <end position="76"/>
    </location>
</feature>
<reference evidence="3" key="1">
    <citation type="submission" date="2022-11" db="EMBL/GenBank/DDBJ databases">
        <title>Chromosomal genome sequence assembly and mating type (MAT) locus characterization of the leprose asexual lichenized fungus Lepraria neglecta (Nyl.) Erichsen.</title>
        <authorList>
            <person name="Allen J.L."/>
            <person name="Pfeffer B."/>
        </authorList>
    </citation>
    <scope>NUCLEOTIDE SEQUENCE</scope>
    <source>
        <strain evidence="3">Allen 5258</strain>
    </source>
</reference>
<evidence type="ECO:0000256" key="1">
    <source>
        <dbReference type="ARBA" id="ARBA00035112"/>
    </source>
</evidence>
<keyword evidence="2" id="KW-0472">Membrane</keyword>
<dbReference type="AlphaFoldDB" id="A0AAE0DHK1"/>
<keyword evidence="4" id="KW-1185">Reference proteome</keyword>
<dbReference type="EMBL" id="JASNWA010000008">
    <property type="protein sequence ID" value="KAK3170547.1"/>
    <property type="molecule type" value="Genomic_DNA"/>
</dbReference>
<dbReference type="GO" id="GO:0043386">
    <property type="term" value="P:mycotoxin biosynthetic process"/>
    <property type="evidence" value="ECO:0007669"/>
    <property type="project" value="InterPro"/>
</dbReference>
<comment type="similarity">
    <text evidence="1">Belongs to the ustYa family.</text>
</comment>
<evidence type="ECO:0000313" key="3">
    <source>
        <dbReference type="EMBL" id="KAK3170547.1"/>
    </source>
</evidence>
<dbReference type="Pfam" id="PF11807">
    <property type="entry name" value="UstYa"/>
    <property type="match status" value="1"/>
</dbReference>
<dbReference type="InterPro" id="IPR021765">
    <property type="entry name" value="UstYa-like"/>
</dbReference>
<evidence type="ECO:0000313" key="4">
    <source>
        <dbReference type="Proteomes" id="UP001276659"/>
    </source>
</evidence>
<protein>
    <submittedName>
        <fullName evidence="3">Uncharacterized protein</fullName>
    </submittedName>
</protein>
<dbReference type="Proteomes" id="UP001276659">
    <property type="component" value="Unassembled WGS sequence"/>
</dbReference>